<evidence type="ECO:0000313" key="2">
    <source>
        <dbReference type="Proteomes" id="UP000011991"/>
    </source>
</evidence>
<proteinExistence type="predicted"/>
<dbReference type="PATRIC" id="fig|1265738.3.peg.2567"/>
<reference evidence="1 2" key="1">
    <citation type="journal article" date="2013" name="Mar. Genomics">
        <title>Expression of sulfatases in Rhodopirellula baltica and the diversity of sulfatases in the genus Rhodopirellula.</title>
        <authorList>
            <person name="Wegner C.E."/>
            <person name="Richter-Heitmann T."/>
            <person name="Klindworth A."/>
            <person name="Klockow C."/>
            <person name="Richter M."/>
            <person name="Achstetter T."/>
            <person name="Glockner F.O."/>
            <person name="Harder J."/>
        </authorList>
    </citation>
    <scope>NUCLEOTIDE SEQUENCE [LARGE SCALE GENOMIC DNA]</scope>
    <source>
        <strain evidence="1 2">SM1</strain>
    </source>
</reference>
<accession>M5RMU2</accession>
<keyword evidence="2" id="KW-1185">Reference proteome</keyword>
<evidence type="ECO:0000313" key="1">
    <source>
        <dbReference type="EMBL" id="EMI20521.1"/>
    </source>
</evidence>
<gene>
    <name evidence="1" type="ORF">RMSM_02553</name>
</gene>
<dbReference type="AlphaFoldDB" id="M5RMU2"/>
<dbReference type="Proteomes" id="UP000011991">
    <property type="component" value="Unassembled WGS sequence"/>
</dbReference>
<name>M5RMU2_9BACT</name>
<comment type="caution">
    <text evidence="1">The sequence shown here is derived from an EMBL/GenBank/DDBJ whole genome shotgun (WGS) entry which is preliminary data.</text>
</comment>
<protein>
    <submittedName>
        <fullName evidence="1">Uncharacterized protein</fullName>
    </submittedName>
</protein>
<organism evidence="1 2">
    <name type="scientific">Rhodopirellula maiorica SM1</name>
    <dbReference type="NCBI Taxonomy" id="1265738"/>
    <lineage>
        <taxon>Bacteria</taxon>
        <taxon>Pseudomonadati</taxon>
        <taxon>Planctomycetota</taxon>
        <taxon>Planctomycetia</taxon>
        <taxon>Pirellulales</taxon>
        <taxon>Pirellulaceae</taxon>
        <taxon>Novipirellula</taxon>
    </lineage>
</organism>
<dbReference type="EMBL" id="ANOG01000361">
    <property type="protein sequence ID" value="EMI20521.1"/>
    <property type="molecule type" value="Genomic_DNA"/>
</dbReference>
<sequence>MEGPSIKNVDVHARLLHAGFRESKTWESLGNKFVEYRRSVDEEVTVYATLCSAWRMVTVRAPQSAIDDVDRITRAIREGEETVALIVNDANALTGLYANENRVPYSSGINRTEHKVVSGNWSIQVVRYLSVAKNADRVTLATFTLRPLTATLRDRLSLRLGKRTVER</sequence>